<comment type="caution">
    <text evidence="1">The sequence shown here is derived from an EMBL/GenBank/DDBJ whole genome shotgun (WGS) entry which is preliminary data.</text>
</comment>
<proteinExistence type="predicted"/>
<gene>
    <name evidence="1" type="ORF">GCM10010478_45120</name>
</gene>
<sequence>MENAASRPYATITRLPKKSLTLTDAGIRSGLSSSMNGTKKFGGPMVALSVPEALTVAGLASRVARCARAV</sequence>
<keyword evidence="2" id="KW-1185">Reference proteome</keyword>
<protein>
    <submittedName>
        <fullName evidence="1">Uncharacterized protein</fullName>
    </submittedName>
</protein>
<accession>A0ABP6JQD4</accession>
<organism evidence="1 2">
    <name type="scientific">Streptomyces erythrogriseus</name>
    <dbReference type="NCBI Taxonomy" id="284027"/>
    <lineage>
        <taxon>Bacteria</taxon>
        <taxon>Bacillati</taxon>
        <taxon>Actinomycetota</taxon>
        <taxon>Actinomycetes</taxon>
        <taxon>Kitasatosporales</taxon>
        <taxon>Streptomycetaceae</taxon>
        <taxon>Streptomyces</taxon>
        <taxon>Streptomyces griseoincarnatus group</taxon>
    </lineage>
</organism>
<name>A0ABP6JQD4_9ACTN</name>
<dbReference type="Proteomes" id="UP001501423">
    <property type="component" value="Unassembled WGS sequence"/>
</dbReference>
<evidence type="ECO:0000313" key="2">
    <source>
        <dbReference type="Proteomes" id="UP001501423"/>
    </source>
</evidence>
<dbReference type="EMBL" id="BAAAVA010000061">
    <property type="protein sequence ID" value="GAA2938449.1"/>
    <property type="molecule type" value="Genomic_DNA"/>
</dbReference>
<reference evidence="2" key="1">
    <citation type="journal article" date="2019" name="Int. J. Syst. Evol. Microbiol.">
        <title>The Global Catalogue of Microorganisms (GCM) 10K type strain sequencing project: providing services to taxonomists for standard genome sequencing and annotation.</title>
        <authorList>
            <consortium name="The Broad Institute Genomics Platform"/>
            <consortium name="The Broad Institute Genome Sequencing Center for Infectious Disease"/>
            <person name="Wu L."/>
            <person name="Ma J."/>
        </authorList>
    </citation>
    <scope>NUCLEOTIDE SEQUENCE [LARGE SCALE GENOMIC DNA]</scope>
    <source>
        <strain evidence="2">JCM 9650</strain>
    </source>
</reference>
<evidence type="ECO:0000313" key="1">
    <source>
        <dbReference type="EMBL" id="GAA2938449.1"/>
    </source>
</evidence>